<dbReference type="Proteomes" id="UP000831195">
    <property type="component" value="Segment"/>
</dbReference>
<protein>
    <submittedName>
        <fullName evidence="1">Uncharacterized protein</fullName>
    </submittedName>
</protein>
<gene>
    <name evidence="1" type="ORF">CcNV_042</name>
</gene>
<dbReference type="EMBL" id="MZ311577">
    <property type="protein sequence ID" value="UBZ25526.1"/>
    <property type="molecule type" value="Genomic_DNA"/>
</dbReference>
<proteinExistence type="predicted"/>
<sequence>MNLTIAHIIDFTTSYHNASYEHLLVWLRQFNKMDQFYLIRLMYTNTVKAIPKNTMRLEIKRHVDCPCPPDHPYLSSFTKCCLPTSRTQIIVPEERYSKLTRRFNVLDKPLRLAYTPHHIIGPIPITLSEHSIDYTPMDLRPYQTKNEAADYTYSLPVSVVYQYARKLAQILPYLNCHELDLIYNIRHIISRRDLERLVPEYWRSYNRSVYEKKVQNPISLLSLVYEFYSCSHVIESDTTTRATFKLPPMQELEQPIEDTSMYIMQPKLCGIRLTLCKTTGSKLLITNKNHVSTKIGLRALKQNLLNDMGNSYTGEFMLMLYNTHTGEWLSYTDLLRYLVKKNPSDIYVLRLIVLDLFVWNTINLLITSYQQRQAIIDTFINTVEHNQCMIAIPKVASYSDLLQKHYEYLLTSTRTLSKPYFEGVVYRHKAYNYYVALPYSLFKAQPVSVLTHYNDVLPVILQVDTPIKVIDTKVPITLWYPDNYRYRITVLCYQCTNTTLSLARYNGHRYLPWFNIRFTEVIEFYRLCFETFAAHTIYIGDTLYPWLIVNIEFQRYVDGRPKDITNVEPQPQKSLLDISPM</sequence>
<reference evidence="1" key="1">
    <citation type="journal article" date="2021" name="Viruses">
        <title>Identification and Full Characterisation of Two Novel Crustacean Infecting Members of the Family Nudiviridae Provides Support for Two Subfamilies.</title>
        <authorList>
            <person name="Bateman K.S."/>
            <person name="Kerr R."/>
            <person name="Stentiford G.D."/>
            <person name="Bean T.P."/>
            <person name="Hooper C."/>
            <person name="Van Eynde B."/>
            <person name="Delbare D."/>
            <person name="Bojko J."/>
            <person name="Christiaens O."/>
            <person name="Taning C.N.T."/>
            <person name="Smagghe G."/>
            <person name="van Oers M.M."/>
            <person name="van Aerle R."/>
        </authorList>
    </citation>
    <scope>NUCLEOTIDE SEQUENCE</scope>
    <source>
        <strain evidence="1">AN1</strain>
    </source>
</reference>
<name>A0AAE8Y0P7_9VIRU</name>
<evidence type="ECO:0000313" key="1">
    <source>
        <dbReference type="EMBL" id="UBZ25526.1"/>
    </source>
</evidence>
<dbReference type="SUPFAM" id="SSF56091">
    <property type="entry name" value="DNA ligase/mRNA capping enzyme, catalytic domain"/>
    <property type="match status" value="1"/>
</dbReference>
<evidence type="ECO:0000313" key="2">
    <source>
        <dbReference type="Proteomes" id="UP000831195"/>
    </source>
</evidence>
<organism evidence="1 2">
    <name type="scientific">Crangon crangon nudivirus</name>
    <dbReference type="NCBI Taxonomy" id="2880838"/>
    <lineage>
        <taxon>Viruses</taxon>
        <taxon>Viruses incertae sedis</taxon>
        <taxon>Naldaviricetes</taxon>
        <taxon>Lefavirales</taxon>
        <taxon>Nudiviridae</taxon>
        <taxon>Gammanudivirus</taxon>
        <taxon>Gammanudivirus cracrangonis</taxon>
    </lineage>
</organism>
<accession>A0AAE8Y0P7</accession>
<keyword evidence="2" id="KW-1185">Reference proteome</keyword>